<comment type="similarity">
    <text evidence="6">Belongs to the peptidase M48 family.</text>
</comment>
<evidence type="ECO:0000259" key="7">
    <source>
        <dbReference type="Pfam" id="PF01435"/>
    </source>
</evidence>
<evidence type="ECO:0000256" key="2">
    <source>
        <dbReference type="ARBA" id="ARBA00022723"/>
    </source>
</evidence>
<dbReference type="RefSeq" id="WP_377714133.1">
    <property type="nucleotide sequence ID" value="NZ_JBHTJM010000006.1"/>
</dbReference>
<comment type="cofactor">
    <cofactor evidence="6">
        <name>Zn(2+)</name>
        <dbReference type="ChEBI" id="CHEBI:29105"/>
    </cofactor>
    <text evidence="6">Binds 1 zinc ion per subunit.</text>
</comment>
<dbReference type="EMBL" id="JBHTJM010000006">
    <property type="protein sequence ID" value="MFD0963428.1"/>
    <property type="molecule type" value="Genomic_DNA"/>
</dbReference>
<evidence type="ECO:0000256" key="1">
    <source>
        <dbReference type="ARBA" id="ARBA00022670"/>
    </source>
</evidence>
<evidence type="ECO:0000256" key="3">
    <source>
        <dbReference type="ARBA" id="ARBA00022801"/>
    </source>
</evidence>
<dbReference type="PANTHER" id="PTHR22726:SF1">
    <property type="entry name" value="METALLOENDOPEPTIDASE OMA1, MITOCHONDRIAL"/>
    <property type="match status" value="1"/>
</dbReference>
<evidence type="ECO:0000313" key="9">
    <source>
        <dbReference type="Proteomes" id="UP001596997"/>
    </source>
</evidence>
<sequence>MRGNKFKTRLLIGLAIAAFFFIKRCNQQETNPYTGRTQTIGMTPDQEIAIGLDSRNQMAQQHGGLYPDERLQTYVDMVGKKLVSSSMARETPYKYEFHLLADDQTINAFALPGGQCFITYALLDKLENEDQLAGVLGHEIGHVLGRHSAERIAESEFWKGMATAGSVGADAGGFISGIGQNTLLKNGRGDELESDELGVKFMIDAGYNPEEMIGVMKILKDAAGPNRVPEFQSTHPDPENRIEKIKEAIQKYKRQ</sequence>
<keyword evidence="5 6" id="KW-0482">Metalloprotease</keyword>
<evidence type="ECO:0000256" key="4">
    <source>
        <dbReference type="ARBA" id="ARBA00022833"/>
    </source>
</evidence>
<dbReference type="Gene3D" id="3.30.2010.10">
    <property type="entry name" value="Metalloproteases ('zincins'), catalytic domain"/>
    <property type="match status" value="1"/>
</dbReference>
<dbReference type="Proteomes" id="UP001596997">
    <property type="component" value="Unassembled WGS sequence"/>
</dbReference>
<evidence type="ECO:0000256" key="5">
    <source>
        <dbReference type="ARBA" id="ARBA00023049"/>
    </source>
</evidence>
<keyword evidence="1 6" id="KW-0645">Protease</keyword>
<dbReference type="Pfam" id="PF01435">
    <property type="entry name" value="Peptidase_M48"/>
    <property type="match status" value="1"/>
</dbReference>
<protein>
    <submittedName>
        <fullName evidence="8">M48 family metalloprotease</fullName>
        <ecNumber evidence="8">3.4.24.-</ecNumber>
    </submittedName>
</protein>
<keyword evidence="2" id="KW-0479">Metal-binding</keyword>
<keyword evidence="3 6" id="KW-0378">Hydrolase</keyword>
<reference evidence="9" key="1">
    <citation type="journal article" date="2019" name="Int. J. Syst. Evol. Microbiol.">
        <title>The Global Catalogue of Microorganisms (GCM) 10K type strain sequencing project: providing services to taxonomists for standard genome sequencing and annotation.</title>
        <authorList>
            <consortium name="The Broad Institute Genomics Platform"/>
            <consortium name="The Broad Institute Genome Sequencing Center for Infectious Disease"/>
            <person name="Wu L."/>
            <person name="Ma J."/>
        </authorList>
    </citation>
    <scope>NUCLEOTIDE SEQUENCE [LARGE SCALE GENOMIC DNA]</scope>
    <source>
        <strain evidence="9">CCUG 62114</strain>
    </source>
</reference>
<evidence type="ECO:0000313" key="8">
    <source>
        <dbReference type="EMBL" id="MFD0963428.1"/>
    </source>
</evidence>
<feature type="domain" description="Peptidase M48" evidence="7">
    <location>
        <begin position="71"/>
        <end position="248"/>
    </location>
</feature>
<dbReference type="InterPro" id="IPR051156">
    <property type="entry name" value="Mito/Outer_Membr_Metalloprot"/>
</dbReference>
<organism evidence="8 9">
    <name type="scientific">Pseudofulvibacter geojedonensis</name>
    <dbReference type="NCBI Taxonomy" id="1123758"/>
    <lineage>
        <taxon>Bacteria</taxon>
        <taxon>Pseudomonadati</taxon>
        <taxon>Bacteroidota</taxon>
        <taxon>Flavobacteriia</taxon>
        <taxon>Flavobacteriales</taxon>
        <taxon>Flavobacteriaceae</taxon>
        <taxon>Pseudofulvibacter</taxon>
    </lineage>
</organism>
<proteinExistence type="inferred from homology"/>
<keyword evidence="9" id="KW-1185">Reference proteome</keyword>
<gene>
    <name evidence="8" type="ORF">ACFQ1O_05400</name>
</gene>
<dbReference type="PANTHER" id="PTHR22726">
    <property type="entry name" value="METALLOENDOPEPTIDASE OMA1"/>
    <property type="match status" value="1"/>
</dbReference>
<accession>A0ABW3I126</accession>
<dbReference type="EC" id="3.4.24.-" evidence="8"/>
<dbReference type="GO" id="GO:0008237">
    <property type="term" value="F:metallopeptidase activity"/>
    <property type="evidence" value="ECO:0007669"/>
    <property type="project" value="UniProtKB-KW"/>
</dbReference>
<evidence type="ECO:0000256" key="6">
    <source>
        <dbReference type="RuleBase" id="RU003983"/>
    </source>
</evidence>
<comment type="caution">
    <text evidence="8">The sequence shown here is derived from an EMBL/GenBank/DDBJ whole genome shotgun (WGS) entry which is preliminary data.</text>
</comment>
<name>A0ABW3I126_9FLAO</name>
<keyword evidence="4 6" id="KW-0862">Zinc</keyword>
<dbReference type="InterPro" id="IPR001915">
    <property type="entry name" value="Peptidase_M48"/>
</dbReference>